<dbReference type="RefSeq" id="WP_065578216.1">
    <property type="nucleotide sequence ID" value="NZ_CP132382.1"/>
</dbReference>
<dbReference type="Pfam" id="PF07963">
    <property type="entry name" value="N_methyl"/>
    <property type="match status" value="1"/>
</dbReference>
<dbReference type="NCBIfam" id="NF007862">
    <property type="entry name" value="PRK10574.1"/>
    <property type="match status" value="1"/>
</dbReference>
<name>A0A2C9XWC3_9GAMM</name>
<dbReference type="GeneID" id="99744772"/>
<keyword evidence="2" id="KW-0488">Methylation</keyword>
<dbReference type="EMBL" id="NASK01000072">
    <property type="protein sequence ID" value="OTQ52422.1"/>
    <property type="molecule type" value="Genomic_DNA"/>
</dbReference>
<dbReference type="AlphaFoldDB" id="A0A2C9XWC3"/>
<keyword evidence="3" id="KW-0812">Transmembrane</keyword>
<dbReference type="PANTHER" id="PTHR30093:SF34">
    <property type="entry name" value="PREPILIN PEPTIDASE-DEPENDENT PROTEIN D"/>
    <property type="match status" value="1"/>
</dbReference>
<gene>
    <name evidence="4" type="ORF">B6D06_01870</name>
</gene>
<proteinExistence type="inferred from homology"/>
<dbReference type="InterPro" id="IPR045584">
    <property type="entry name" value="Pilin-like"/>
</dbReference>
<sequence>MQYQSGFTLFELMIAIVVIAILTAIGLPAYQGYIKKAALTDMLQSMTAYKTAIEICAIEQGALSKCSSGNNGVPTTRTTNYVTSINVTNGIINLVGKSALSSLTVTLTPTLNANLGNLDWSRTCLTNPPEPTLVTACEDIFKF</sequence>
<evidence type="ECO:0000313" key="5">
    <source>
        <dbReference type="Proteomes" id="UP000194968"/>
    </source>
</evidence>
<dbReference type="NCBIfam" id="TIGR02532">
    <property type="entry name" value="IV_pilin_GFxxxE"/>
    <property type="match status" value="1"/>
</dbReference>
<evidence type="ECO:0000313" key="4">
    <source>
        <dbReference type="EMBL" id="OTQ52422.1"/>
    </source>
</evidence>
<comment type="similarity">
    <text evidence="1">Belongs to the N-Me-Phe pilin family.</text>
</comment>
<organism evidence="4 5">
    <name type="scientific">Gilliamella apis</name>
    <dbReference type="NCBI Taxonomy" id="1970738"/>
    <lineage>
        <taxon>Bacteria</taxon>
        <taxon>Pseudomonadati</taxon>
        <taxon>Pseudomonadota</taxon>
        <taxon>Gammaproteobacteria</taxon>
        <taxon>Orbales</taxon>
        <taxon>Orbaceae</taxon>
        <taxon>Gilliamella</taxon>
    </lineage>
</organism>
<comment type="caution">
    <text evidence="4">The sequence shown here is derived from an EMBL/GenBank/DDBJ whole genome shotgun (WGS) entry which is preliminary data.</text>
</comment>
<keyword evidence="3" id="KW-0472">Membrane</keyword>
<evidence type="ECO:0000256" key="2">
    <source>
        <dbReference type="ARBA" id="ARBA00022481"/>
    </source>
</evidence>
<feature type="transmembrane region" description="Helical" evidence="3">
    <location>
        <begin position="12"/>
        <end position="30"/>
    </location>
</feature>
<dbReference type="GO" id="GO:0043107">
    <property type="term" value="P:type IV pilus-dependent motility"/>
    <property type="evidence" value="ECO:0007669"/>
    <property type="project" value="TreeGrafter"/>
</dbReference>
<dbReference type="Pfam" id="PF00114">
    <property type="entry name" value="Pilin"/>
    <property type="match status" value="1"/>
</dbReference>
<reference evidence="4 5" key="1">
    <citation type="submission" date="2017-03" db="EMBL/GenBank/DDBJ databases">
        <title>Comparative genomics of honeybee gut symbionts reveal geographically distinct and subgroup specific antibiotic resistance.</title>
        <authorList>
            <person name="Ludvigsen J."/>
            <person name="Porcellato D."/>
            <person name="Labee-Lund T.M."/>
            <person name="Amdam G.V."/>
            <person name="Rudi K."/>
        </authorList>
    </citation>
    <scope>NUCLEOTIDE SEQUENCE [LARGE SCALE GENOMIC DNA]</scope>
    <source>
        <strain evidence="4 5">A-4-12</strain>
    </source>
</reference>
<accession>A0A2C9XWC3</accession>
<dbReference type="Gene3D" id="3.30.700.10">
    <property type="entry name" value="Glycoprotein, Type 4 Pilin"/>
    <property type="match status" value="1"/>
</dbReference>
<dbReference type="InterPro" id="IPR001082">
    <property type="entry name" value="Pilin"/>
</dbReference>
<dbReference type="GO" id="GO:0007155">
    <property type="term" value="P:cell adhesion"/>
    <property type="evidence" value="ECO:0007669"/>
    <property type="project" value="InterPro"/>
</dbReference>
<keyword evidence="3" id="KW-1133">Transmembrane helix</keyword>
<evidence type="ECO:0000256" key="1">
    <source>
        <dbReference type="ARBA" id="ARBA00005233"/>
    </source>
</evidence>
<evidence type="ECO:0000256" key="3">
    <source>
        <dbReference type="SAM" id="Phobius"/>
    </source>
</evidence>
<dbReference type="Proteomes" id="UP000194968">
    <property type="component" value="Unassembled WGS sequence"/>
</dbReference>
<dbReference type="PANTHER" id="PTHR30093">
    <property type="entry name" value="GENERAL SECRETION PATHWAY PROTEIN G"/>
    <property type="match status" value="1"/>
</dbReference>
<dbReference type="SUPFAM" id="SSF54523">
    <property type="entry name" value="Pili subunits"/>
    <property type="match status" value="1"/>
</dbReference>
<dbReference type="OrthoDB" id="5918848at2"/>
<protein>
    <submittedName>
        <fullName evidence="4">Prepilin peptidase-dependent pilin</fullName>
    </submittedName>
</protein>
<dbReference type="GO" id="GO:0044096">
    <property type="term" value="C:type IV pilus"/>
    <property type="evidence" value="ECO:0007669"/>
    <property type="project" value="TreeGrafter"/>
</dbReference>
<dbReference type="InterPro" id="IPR012902">
    <property type="entry name" value="N_methyl_site"/>
</dbReference>